<dbReference type="AlphaFoldDB" id="A0A1M7ZX81"/>
<dbReference type="OrthoDB" id="9806579at2"/>
<dbReference type="InterPro" id="IPR015890">
    <property type="entry name" value="Chorismate_C"/>
</dbReference>
<dbReference type="RefSeq" id="WP_073583664.1">
    <property type="nucleotide sequence ID" value="NZ_CBCSEA010000008.1"/>
</dbReference>
<accession>A0A1M7ZX81</accession>
<keyword evidence="8" id="KW-1185">Reference proteome</keyword>
<dbReference type="PANTHER" id="PTHR42839">
    <property type="entry name" value="ISOCHORISMATE SYNTHASE ENTC"/>
    <property type="match status" value="1"/>
</dbReference>
<evidence type="ECO:0000256" key="5">
    <source>
        <dbReference type="ARBA" id="ARBA00041564"/>
    </source>
</evidence>
<evidence type="ECO:0000259" key="6">
    <source>
        <dbReference type="Pfam" id="PF00425"/>
    </source>
</evidence>
<feature type="domain" description="Chorismate-utilising enzyme C-terminal" evidence="6">
    <location>
        <begin position="93"/>
        <end position="334"/>
    </location>
</feature>
<dbReference type="Proteomes" id="UP000184611">
    <property type="component" value="Unassembled WGS sequence"/>
</dbReference>
<evidence type="ECO:0000256" key="4">
    <source>
        <dbReference type="ARBA" id="ARBA00023235"/>
    </source>
</evidence>
<dbReference type="InterPro" id="IPR005801">
    <property type="entry name" value="ADC_synthase"/>
</dbReference>
<comment type="similarity">
    <text evidence="2">Belongs to the isochorismate synthase family.</text>
</comment>
<dbReference type="EC" id="5.4.4.2" evidence="3"/>
<evidence type="ECO:0000313" key="8">
    <source>
        <dbReference type="Proteomes" id="UP000184611"/>
    </source>
</evidence>
<organism evidence="7 8">
    <name type="scientific">Flavobacterium cucumis</name>
    <dbReference type="NCBI Taxonomy" id="416016"/>
    <lineage>
        <taxon>Bacteria</taxon>
        <taxon>Pseudomonadati</taxon>
        <taxon>Bacteroidota</taxon>
        <taxon>Flavobacteriia</taxon>
        <taxon>Flavobacteriales</taxon>
        <taxon>Flavobacteriaceae</taxon>
        <taxon>Flavobacterium</taxon>
    </lineage>
</organism>
<dbReference type="SUPFAM" id="SSF56322">
    <property type="entry name" value="ADC synthase"/>
    <property type="match status" value="1"/>
</dbReference>
<dbReference type="Gene3D" id="3.60.120.10">
    <property type="entry name" value="Anthranilate synthase"/>
    <property type="match status" value="1"/>
</dbReference>
<sequence>MIQLLDVIQKQLNLKLPFVCYLKPNSFDWNLIVQHTDELVTFNGQKGFVFFPFEKGNKIVIPFKKDCFSSGSLAFSEDTILRKATYEFNNTEKEAFEKLVARGIESIEDGIFQKVVLSRKIVIKAFISEIATFKNLIFTYPNAFRYLFFHPKVGLWMGATPEQLIQINDSHFETVALAGTQLYSENITWSKKEVEEQQIVTDFIVQSIEGKVKHFEVSESNTVQAGNLAHIKSIISGELTNDYTPSEIVEDLHPTPAVCGLPKEESKAFILSNERYDRAYYTGFLGEWNMNKNTDLFVNLRCLQVEAHAVNIYVGCGITKDSNPEKEFFETENKSFTMRTILVNKKV</sequence>
<evidence type="ECO:0000313" key="7">
    <source>
        <dbReference type="EMBL" id="SHO73481.1"/>
    </source>
</evidence>
<gene>
    <name evidence="7" type="ORF">SAMN05443547_1842</name>
</gene>
<dbReference type="NCBIfam" id="TIGR00543">
    <property type="entry name" value="isochor_syn"/>
    <property type="match status" value="1"/>
</dbReference>
<evidence type="ECO:0000256" key="2">
    <source>
        <dbReference type="ARBA" id="ARBA00005297"/>
    </source>
</evidence>
<dbReference type="GO" id="GO:0008909">
    <property type="term" value="F:isochorismate synthase activity"/>
    <property type="evidence" value="ECO:0007669"/>
    <property type="project" value="UniProtKB-EC"/>
</dbReference>
<evidence type="ECO:0000256" key="3">
    <source>
        <dbReference type="ARBA" id="ARBA00012824"/>
    </source>
</evidence>
<keyword evidence="4" id="KW-0413">Isomerase</keyword>
<dbReference type="Pfam" id="PF00425">
    <property type="entry name" value="Chorismate_bind"/>
    <property type="match status" value="1"/>
</dbReference>
<dbReference type="PANTHER" id="PTHR42839:SF2">
    <property type="entry name" value="ISOCHORISMATE SYNTHASE ENTC"/>
    <property type="match status" value="1"/>
</dbReference>
<comment type="catalytic activity">
    <reaction evidence="1">
        <text>chorismate = isochorismate</text>
        <dbReference type="Rhea" id="RHEA:18985"/>
        <dbReference type="ChEBI" id="CHEBI:29748"/>
        <dbReference type="ChEBI" id="CHEBI:29780"/>
        <dbReference type="EC" id="5.4.4.2"/>
    </reaction>
</comment>
<evidence type="ECO:0000256" key="1">
    <source>
        <dbReference type="ARBA" id="ARBA00000799"/>
    </source>
</evidence>
<dbReference type="STRING" id="416016.SAMN05443547_1842"/>
<name>A0A1M7ZX81_9FLAO</name>
<dbReference type="InterPro" id="IPR004561">
    <property type="entry name" value="IsoChor_synthase"/>
</dbReference>
<proteinExistence type="inferred from homology"/>
<protein>
    <recommendedName>
        <fullName evidence="3">isochorismate synthase</fullName>
        <ecNumber evidence="3">5.4.4.2</ecNumber>
    </recommendedName>
    <alternativeName>
        <fullName evidence="5">Isochorismate mutase</fullName>
    </alternativeName>
</protein>
<dbReference type="EMBL" id="FRYK01000003">
    <property type="protein sequence ID" value="SHO73481.1"/>
    <property type="molecule type" value="Genomic_DNA"/>
</dbReference>
<reference evidence="8" key="1">
    <citation type="submission" date="2016-12" db="EMBL/GenBank/DDBJ databases">
        <authorList>
            <person name="Varghese N."/>
            <person name="Submissions S."/>
        </authorList>
    </citation>
    <scope>NUCLEOTIDE SEQUENCE [LARGE SCALE GENOMIC DNA]</scope>
    <source>
        <strain evidence="8">DSM 18830</strain>
    </source>
</reference>